<feature type="repeat" description="ANK" evidence="3">
    <location>
        <begin position="70"/>
        <end position="102"/>
    </location>
</feature>
<evidence type="ECO:0000313" key="5">
    <source>
        <dbReference type="Proteomes" id="UP000649617"/>
    </source>
</evidence>
<dbReference type="InterPro" id="IPR046349">
    <property type="entry name" value="C1-like_sf"/>
</dbReference>
<dbReference type="PROSITE" id="PS50088">
    <property type="entry name" value="ANK_REPEAT"/>
    <property type="match status" value="2"/>
</dbReference>
<dbReference type="AlphaFoldDB" id="A0A812RRR6"/>
<evidence type="ECO:0000256" key="1">
    <source>
        <dbReference type="ARBA" id="ARBA00022737"/>
    </source>
</evidence>
<dbReference type="Gene3D" id="1.25.40.20">
    <property type="entry name" value="Ankyrin repeat-containing domain"/>
    <property type="match status" value="1"/>
</dbReference>
<gene>
    <name evidence="4" type="primary">psmD10</name>
    <name evidence="4" type="ORF">SPIL2461_LOCUS10940</name>
</gene>
<feature type="repeat" description="ANK" evidence="3">
    <location>
        <begin position="37"/>
        <end position="69"/>
    </location>
</feature>
<comment type="caution">
    <text evidence="4">The sequence shown here is derived from an EMBL/GenBank/DDBJ whole genome shotgun (WGS) entry which is preliminary data.</text>
</comment>
<accession>A0A812RRR6</accession>
<dbReference type="PROSITE" id="PS50297">
    <property type="entry name" value="ANK_REP_REGION"/>
    <property type="match status" value="1"/>
</dbReference>
<evidence type="ECO:0000256" key="3">
    <source>
        <dbReference type="PROSITE-ProRule" id="PRU00023"/>
    </source>
</evidence>
<dbReference type="PANTHER" id="PTHR24173">
    <property type="entry name" value="ANKYRIN REPEAT CONTAINING"/>
    <property type="match status" value="1"/>
</dbReference>
<organism evidence="4 5">
    <name type="scientific">Symbiodinium pilosum</name>
    <name type="common">Dinoflagellate</name>
    <dbReference type="NCBI Taxonomy" id="2952"/>
    <lineage>
        <taxon>Eukaryota</taxon>
        <taxon>Sar</taxon>
        <taxon>Alveolata</taxon>
        <taxon>Dinophyceae</taxon>
        <taxon>Suessiales</taxon>
        <taxon>Symbiodiniaceae</taxon>
        <taxon>Symbiodinium</taxon>
    </lineage>
</organism>
<dbReference type="PANTHER" id="PTHR24173:SF74">
    <property type="entry name" value="ANKYRIN REPEAT DOMAIN-CONTAINING PROTEIN 16"/>
    <property type="match status" value="1"/>
</dbReference>
<evidence type="ECO:0000313" key="4">
    <source>
        <dbReference type="EMBL" id="CAE7447976.1"/>
    </source>
</evidence>
<evidence type="ECO:0000256" key="2">
    <source>
        <dbReference type="ARBA" id="ARBA00023043"/>
    </source>
</evidence>
<dbReference type="OrthoDB" id="418469at2759"/>
<dbReference type="InterPro" id="IPR036770">
    <property type="entry name" value="Ankyrin_rpt-contain_sf"/>
</dbReference>
<dbReference type="Pfam" id="PF12796">
    <property type="entry name" value="Ank_2"/>
    <property type="match status" value="1"/>
</dbReference>
<reference evidence="4" key="1">
    <citation type="submission" date="2021-02" db="EMBL/GenBank/DDBJ databases">
        <authorList>
            <person name="Dougan E. K."/>
            <person name="Rhodes N."/>
            <person name="Thang M."/>
            <person name="Chan C."/>
        </authorList>
    </citation>
    <scope>NUCLEOTIDE SEQUENCE</scope>
</reference>
<sequence>MSSQLHTAVQAALKGCGSLAEVDEALALVRRDAPGRGLDSPLRSAVTASHPRLVKRLLRGQADVNVKDSQGVTPLHIAVFQGRPHIVNLLLSAAADANARDCHGQSPIFFAPSRQICETLVARAADLSVVNTRNQTALHLLARAGFTQSGAGNSRGRLLSASYRRLSRSIVHLLHAKKDEASDPVPADRAEVQQFLPTEKVETEIEQEEEPLTPTPRSKCPTGHDLVAFETPEDGFLCSLCECEFASNTTLYGCRPCDFDLCRDCLTSVAVHSTGYKDFVATFPELQGFRETGRSGESVLTGEVADASEHASETDSFASQQVFAEEAQAGIEEEDGCLFWQVLLKKEMAHDKFGFAQANGKMEFEIRLDAKMSESSRRPRLPGPHMLVVKRIYPDGLLQKWNARVPQLEVRPQDRIMAVNDQTDVEAMAKEIHAQRVFLQMVRFPDRFIIGLSKENGSKLGFRFERPQGTFAEEVRITEVLDDGALMAYNKHQVELGRYAFVVLPEMRIDRVNDVWGDAELIANELKSASSVDLHIRRADDFPSTPTP</sequence>
<dbReference type="EMBL" id="CAJNIZ010021079">
    <property type="protein sequence ID" value="CAE7447976.1"/>
    <property type="molecule type" value="Genomic_DNA"/>
</dbReference>
<dbReference type="InterPro" id="IPR002110">
    <property type="entry name" value="Ankyrin_rpt"/>
</dbReference>
<dbReference type="SMART" id="SM00248">
    <property type="entry name" value="ANK"/>
    <property type="match status" value="2"/>
</dbReference>
<keyword evidence="2 3" id="KW-0040">ANK repeat</keyword>
<name>A0A812RRR6_SYMPI</name>
<dbReference type="SUPFAM" id="SSF57889">
    <property type="entry name" value="Cysteine-rich domain"/>
    <property type="match status" value="1"/>
</dbReference>
<proteinExistence type="predicted"/>
<keyword evidence="5" id="KW-1185">Reference proteome</keyword>
<dbReference type="SUPFAM" id="SSF48403">
    <property type="entry name" value="Ankyrin repeat"/>
    <property type="match status" value="1"/>
</dbReference>
<keyword evidence="1" id="KW-0677">Repeat</keyword>
<protein>
    <submittedName>
        <fullName evidence="4">PsmD10 protein</fullName>
    </submittedName>
</protein>
<dbReference type="Proteomes" id="UP000649617">
    <property type="component" value="Unassembled WGS sequence"/>
</dbReference>